<comment type="similarity">
    <text evidence="2">Belongs to the FMP52 family.</text>
</comment>
<dbReference type="OrthoDB" id="430436at2759"/>
<dbReference type="Proteomes" id="UP000053611">
    <property type="component" value="Unassembled WGS sequence"/>
</dbReference>
<dbReference type="AlphaFoldDB" id="A0A0J0XSK9"/>
<comment type="subcellular location">
    <subcellularLocation>
        <location evidence="1">Mitochondrion outer membrane</location>
        <topology evidence="1">Peripheral membrane protein</topology>
    </subcellularLocation>
</comment>
<dbReference type="GeneID" id="28983128"/>
<evidence type="ECO:0000313" key="3">
    <source>
        <dbReference type="EMBL" id="KLT44081.1"/>
    </source>
</evidence>
<dbReference type="RefSeq" id="XP_018280572.1">
    <property type="nucleotide sequence ID" value="XM_018422525.1"/>
</dbReference>
<keyword evidence="4" id="KW-1185">Reference proteome</keyword>
<sequence length="245" mass="25624">MSSPQPAMPATPTPISLVGITGLTGSAALACLLSAPVPFAITAFSRRPAPATADTPGTTYNNVVGELAPTPAKVGSPGGIFVSCLGTTRADVGGIDKQRVIDLDMNRDLAQQARKDGAETVMLVSTSMANSAAWFAYPKMKGELEDAVKGMGFRRTILLRPGALLYDGDRNIKRTAESLYVSTLKGLRAIGVPTTSLAVDAEDVGAAIAQLAIHPPPEGVTELYNDDMIKLANEFRAAQNKARQA</sequence>
<dbReference type="PANTHER" id="PTHR14097:SF7">
    <property type="entry name" value="OXIDOREDUCTASE HTATIP2"/>
    <property type="match status" value="1"/>
</dbReference>
<protein>
    <recommendedName>
        <fullName evidence="5">NAD(P)-binding domain-containing protein</fullName>
    </recommendedName>
</protein>
<dbReference type="InterPro" id="IPR036291">
    <property type="entry name" value="NAD(P)-bd_dom_sf"/>
</dbReference>
<name>A0A0J0XSK9_9TREE</name>
<evidence type="ECO:0000256" key="2">
    <source>
        <dbReference type="ARBA" id="ARBA00006617"/>
    </source>
</evidence>
<dbReference type="SMR" id="A0A0J0XSK9"/>
<reference evidence="3 4" key="1">
    <citation type="submission" date="2015-03" db="EMBL/GenBank/DDBJ databases">
        <title>Genomics and transcriptomics of the oil-accumulating basidiomycete yeast T. oleaginosus allow insights into substrate utilization and the diverse evolutionary trajectories of mating systems in fungi.</title>
        <authorList>
            <consortium name="DOE Joint Genome Institute"/>
            <person name="Kourist R."/>
            <person name="Kracht O."/>
            <person name="Bracharz F."/>
            <person name="Lipzen A."/>
            <person name="Nolan M."/>
            <person name="Ohm R."/>
            <person name="Grigoriev I."/>
            <person name="Sun S."/>
            <person name="Heitman J."/>
            <person name="Bruck T."/>
            <person name="Nowrousian M."/>
        </authorList>
    </citation>
    <scope>NUCLEOTIDE SEQUENCE [LARGE SCALE GENOMIC DNA]</scope>
    <source>
        <strain evidence="3 4">IBC0246</strain>
    </source>
</reference>
<dbReference type="GO" id="GO:0051170">
    <property type="term" value="P:import into nucleus"/>
    <property type="evidence" value="ECO:0007669"/>
    <property type="project" value="TreeGrafter"/>
</dbReference>
<gene>
    <name evidence="3" type="ORF">CC85DRAFT_283852</name>
</gene>
<accession>A0A0J0XSK9</accession>
<dbReference type="SUPFAM" id="SSF51735">
    <property type="entry name" value="NAD(P)-binding Rossmann-fold domains"/>
    <property type="match status" value="1"/>
</dbReference>
<dbReference type="STRING" id="879819.A0A0J0XSK9"/>
<dbReference type="EMBL" id="KQ087189">
    <property type="protein sequence ID" value="KLT44081.1"/>
    <property type="molecule type" value="Genomic_DNA"/>
</dbReference>
<dbReference type="GO" id="GO:0005741">
    <property type="term" value="C:mitochondrial outer membrane"/>
    <property type="evidence" value="ECO:0007669"/>
    <property type="project" value="UniProtKB-SubCell"/>
</dbReference>
<evidence type="ECO:0000256" key="1">
    <source>
        <dbReference type="ARBA" id="ARBA00004450"/>
    </source>
</evidence>
<evidence type="ECO:0008006" key="5">
    <source>
        <dbReference type="Google" id="ProtNLM"/>
    </source>
</evidence>
<dbReference type="Gene3D" id="3.40.50.720">
    <property type="entry name" value="NAD(P)-binding Rossmann-like Domain"/>
    <property type="match status" value="1"/>
</dbReference>
<dbReference type="PANTHER" id="PTHR14097">
    <property type="entry name" value="OXIDOREDUCTASE HTATIP2"/>
    <property type="match status" value="1"/>
</dbReference>
<organism evidence="3 4">
    <name type="scientific">Cutaneotrichosporon oleaginosum</name>
    <dbReference type="NCBI Taxonomy" id="879819"/>
    <lineage>
        <taxon>Eukaryota</taxon>
        <taxon>Fungi</taxon>
        <taxon>Dikarya</taxon>
        <taxon>Basidiomycota</taxon>
        <taxon>Agaricomycotina</taxon>
        <taxon>Tremellomycetes</taxon>
        <taxon>Trichosporonales</taxon>
        <taxon>Trichosporonaceae</taxon>
        <taxon>Cutaneotrichosporon</taxon>
    </lineage>
</organism>
<proteinExistence type="inferred from homology"/>
<evidence type="ECO:0000313" key="4">
    <source>
        <dbReference type="Proteomes" id="UP000053611"/>
    </source>
</evidence>